<accession>A0AAD8I936</accession>
<organism evidence="1 2">
    <name type="scientific">Heracleum sosnowskyi</name>
    <dbReference type="NCBI Taxonomy" id="360622"/>
    <lineage>
        <taxon>Eukaryota</taxon>
        <taxon>Viridiplantae</taxon>
        <taxon>Streptophyta</taxon>
        <taxon>Embryophyta</taxon>
        <taxon>Tracheophyta</taxon>
        <taxon>Spermatophyta</taxon>
        <taxon>Magnoliopsida</taxon>
        <taxon>eudicotyledons</taxon>
        <taxon>Gunneridae</taxon>
        <taxon>Pentapetalae</taxon>
        <taxon>asterids</taxon>
        <taxon>campanulids</taxon>
        <taxon>Apiales</taxon>
        <taxon>Apiaceae</taxon>
        <taxon>Apioideae</taxon>
        <taxon>apioid superclade</taxon>
        <taxon>Tordylieae</taxon>
        <taxon>Tordyliinae</taxon>
        <taxon>Heracleum</taxon>
    </lineage>
</organism>
<dbReference type="EMBL" id="JAUIZM010000006">
    <property type="protein sequence ID" value="KAK1381095.1"/>
    <property type="molecule type" value="Genomic_DNA"/>
</dbReference>
<evidence type="ECO:0000313" key="1">
    <source>
        <dbReference type="EMBL" id="KAK1381095.1"/>
    </source>
</evidence>
<keyword evidence="2" id="KW-1185">Reference proteome</keyword>
<reference evidence="1" key="1">
    <citation type="submission" date="2023-02" db="EMBL/GenBank/DDBJ databases">
        <title>Genome of toxic invasive species Heracleum sosnowskyi carries increased number of genes despite the absence of recent whole-genome duplications.</title>
        <authorList>
            <person name="Schelkunov M."/>
            <person name="Shtratnikova V."/>
            <person name="Makarenko M."/>
            <person name="Klepikova A."/>
            <person name="Omelchenko D."/>
            <person name="Novikova G."/>
            <person name="Obukhova E."/>
            <person name="Bogdanov V."/>
            <person name="Penin A."/>
            <person name="Logacheva M."/>
        </authorList>
    </citation>
    <scope>NUCLEOTIDE SEQUENCE</scope>
    <source>
        <strain evidence="1">Hsosn_3</strain>
        <tissue evidence="1">Leaf</tissue>
    </source>
</reference>
<protein>
    <recommendedName>
        <fullName evidence="3">F-box associated domain-containing protein</fullName>
    </recommendedName>
</protein>
<comment type="caution">
    <text evidence="1">The sequence shown here is derived from an EMBL/GenBank/DDBJ whole genome shotgun (WGS) entry which is preliminary data.</text>
</comment>
<sequence>MNLNNGAVICRCCTYVDYPVYHSKFHLGGSVNGLVCVYHYDHHVGSIPRVGIWNPATDHFKDIPIPPSARSTCIGLYSTIVQERPYWYNDYNRHDDYNRKYYVMFFDVQEEVFRLLRDIGLAKKPKKQKIMVNFRDSLAFIYYNAFFWRSMDVYIFNERRS</sequence>
<reference evidence="1" key="2">
    <citation type="submission" date="2023-05" db="EMBL/GenBank/DDBJ databases">
        <authorList>
            <person name="Schelkunov M.I."/>
        </authorList>
    </citation>
    <scope>NUCLEOTIDE SEQUENCE</scope>
    <source>
        <strain evidence="1">Hsosn_3</strain>
        <tissue evidence="1">Leaf</tissue>
    </source>
</reference>
<name>A0AAD8I936_9APIA</name>
<dbReference type="AlphaFoldDB" id="A0AAD8I936"/>
<evidence type="ECO:0000313" key="2">
    <source>
        <dbReference type="Proteomes" id="UP001237642"/>
    </source>
</evidence>
<proteinExistence type="predicted"/>
<dbReference type="Proteomes" id="UP001237642">
    <property type="component" value="Unassembled WGS sequence"/>
</dbReference>
<evidence type="ECO:0008006" key="3">
    <source>
        <dbReference type="Google" id="ProtNLM"/>
    </source>
</evidence>
<gene>
    <name evidence="1" type="ORF">POM88_027839</name>
</gene>